<reference evidence="4" key="1">
    <citation type="submission" date="2005-08" db="EMBL/GenBank/DDBJ databases">
        <title>Complete sequence of Pelodictyon luteolum DSM 273.</title>
        <authorList>
            <consortium name="US DOE Joint Genome Institute"/>
            <person name="Copeland A."/>
            <person name="Lucas S."/>
            <person name="Lapidus A."/>
            <person name="Barry K."/>
            <person name="Detter J.C."/>
            <person name="Glavina T."/>
            <person name="Hammon N."/>
            <person name="Israni S."/>
            <person name="Pitluck S."/>
            <person name="Bryant D."/>
            <person name="Schmutz J."/>
            <person name="Larimer F."/>
            <person name="Land M."/>
            <person name="Kyrpides N."/>
            <person name="Ivanova N."/>
            <person name="Richardson P."/>
        </authorList>
    </citation>
    <scope>NUCLEOTIDE SEQUENCE [LARGE SCALE GENOMIC DNA]</scope>
    <source>
        <strain evidence="4">DSM 273 / BCRC 81028 / 2530</strain>
    </source>
</reference>
<dbReference type="Proteomes" id="UP000002709">
    <property type="component" value="Chromosome"/>
</dbReference>
<dbReference type="HOGENOM" id="CLU_2288866_0_0_10"/>
<dbReference type="AlphaFoldDB" id="Q3B3X5"/>
<keyword evidence="2" id="KW-1133">Transmembrane helix</keyword>
<sequence>MRPDIIPMRDDFKQDTQSLIMAPYTTWFLRIGIVLLIASVLSPDIVGASQQAVVQTKISINVSESFVQYLQQRRNASSERPLNPSLSPSAPDSSAVVPERS</sequence>
<keyword evidence="2" id="KW-0812">Transmembrane</keyword>
<keyword evidence="2" id="KW-0472">Membrane</keyword>
<protein>
    <submittedName>
        <fullName evidence="3">Uncharacterized protein</fullName>
    </submittedName>
</protein>
<organism evidence="3 4">
    <name type="scientific">Chlorobium luteolum (strain DSM 273 / BCRC 81028 / 2530)</name>
    <name type="common">Pelodictyon luteolum</name>
    <dbReference type="NCBI Taxonomy" id="319225"/>
    <lineage>
        <taxon>Bacteria</taxon>
        <taxon>Pseudomonadati</taxon>
        <taxon>Chlorobiota</taxon>
        <taxon>Chlorobiia</taxon>
        <taxon>Chlorobiales</taxon>
        <taxon>Chlorobiaceae</taxon>
        <taxon>Chlorobium/Pelodictyon group</taxon>
        <taxon>Pelodictyon</taxon>
    </lineage>
</organism>
<keyword evidence="4" id="KW-1185">Reference proteome</keyword>
<evidence type="ECO:0000256" key="2">
    <source>
        <dbReference type="SAM" id="Phobius"/>
    </source>
</evidence>
<evidence type="ECO:0000313" key="4">
    <source>
        <dbReference type="Proteomes" id="UP000002709"/>
    </source>
</evidence>
<evidence type="ECO:0000256" key="1">
    <source>
        <dbReference type="SAM" id="MobiDB-lite"/>
    </source>
</evidence>
<dbReference type="KEGG" id="plt:Plut_1094"/>
<feature type="transmembrane region" description="Helical" evidence="2">
    <location>
        <begin position="21"/>
        <end position="41"/>
    </location>
</feature>
<dbReference type="EMBL" id="CP000096">
    <property type="protein sequence ID" value="ABB23956.1"/>
    <property type="molecule type" value="Genomic_DNA"/>
</dbReference>
<feature type="compositionally biased region" description="Low complexity" evidence="1">
    <location>
        <begin position="81"/>
        <end position="101"/>
    </location>
</feature>
<dbReference type="STRING" id="319225.Plut_1094"/>
<evidence type="ECO:0000313" key="3">
    <source>
        <dbReference type="EMBL" id="ABB23956.1"/>
    </source>
</evidence>
<gene>
    <name evidence="3" type="ordered locus">Plut_1094</name>
</gene>
<proteinExistence type="predicted"/>
<accession>Q3B3X5</accession>
<name>Q3B3X5_CHLL3</name>
<feature type="region of interest" description="Disordered" evidence="1">
    <location>
        <begin position="75"/>
        <end position="101"/>
    </location>
</feature>